<dbReference type="Gene3D" id="2.40.160.20">
    <property type="match status" value="1"/>
</dbReference>
<protein>
    <recommendedName>
        <fullName evidence="4">Outer membrane protein beta-barrel domain-containing protein</fullName>
    </recommendedName>
</protein>
<feature type="region of interest" description="Disordered" evidence="1">
    <location>
        <begin position="85"/>
        <end position="156"/>
    </location>
</feature>
<dbReference type="SUPFAM" id="SSF56925">
    <property type="entry name" value="OMPA-like"/>
    <property type="match status" value="1"/>
</dbReference>
<dbReference type="EMBL" id="JBHTLP010000019">
    <property type="protein sequence ID" value="MFD1144137.1"/>
    <property type="molecule type" value="Genomic_DNA"/>
</dbReference>
<name>A0ABW3Q9N5_9BACT</name>
<dbReference type="RefSeq" id="WP_265993346.1">
    <property type="nucleotide sequence ID" value="NZ_CP110973.1"/>
</dbReference>
<evidence type="ECO:0000313" key="3">
    <source>
        <dbReference type="Proteomes" id="UP001597116"/>
    </source>
</evidence>
<proteinExistence type="predicted"/>
<feature type="compositionally biased region" description="Basic and acidic residues" evidence="1">
    <location>
        <begin position="118"/>
        <end position="131"/>
    </location>
</feature>
<evidence type="ECO:0008006" key="4">
    <source>
        <dbReference type="Google" id="ProtNLM"/>
    </source>
</evidence>
<accession>A0ABW3Q9N5</accession>
<feature type="compositionally biased region" description="Polar residues" evidence="1">
    <location>
        <begin position="85"/>
        <end position="98"/>
    </location>
</feature>
<evidence type="ECO:0000313" key="2">
    <source>
        <dbReference type="EMBL" id="MFD1144137.1"/>
    </source>
</evidence>
<dbReference type="Proteomes" id="UP001597116">
    <property type="component" value="Unassembled WGS sequence"/>
</dbReference>
<keyword evidence="3" id="KW-1185">Reference proteome</keyword>
<comment type="caution">
    <text evidence="2">The sequence shown here is derived from an EMBL/GenBank/DDBJ whole genome shotgun (WGS) entry which is preliminary data.</text>
</comment>
<gene>
    <name evidence="2" type="ORF">ACFQ4C_23635</name>
</gene>
<dbReference type="InterPro" id="IPR011250">
    <property type="entry name" value="OMP/PagP_B-barrel"/>
</dbReference>
<evidence type="ECO:0000256" key="1">
    <source>
        <dbReference type="SAM" id="MobiDB-lite"/>
    </source>
</evidence>
<organism evidence="2 3">
    <name type="scientific">Larkinella insperata</name>
    <dbReference type="NCBI Taxonomy" id="332158"/>
    <lineage>
        <taxon>Bacteria</taxon>
        <taxon>Pseudomonadati</taxon>
        <taxon>Bacteroidota</taxon>
        <taxon>Cytophagia</taxon>
        <taxon>Cytophagales</taxon>
        <taxon>Spirosomataceae</taxon>
        <taxon>Larkinella</taxon>
    </lineage>
</organism>
<reference evidence="3" key="1">
    <citation type="journal article" date="2019" name="Int. J. Syst. Evol. Microbiol.">
        <title>The Global Catalogue of Microorganisms (GCM) 10K type strain sequencing project: providing services to taxonomists for standard genome sequencing and annotation.</title>
        <authorList>
            <consortium name="The Broad Institute Genomics Platform"/>
            <consortium name="The Broad Institute Genome Sequencing Center for Infectious Disease"/>
            <person name="Wu L."/>
            <person name="Ma J."/>
        </authorList>
    </citation>
    <scope>NUCLEOTIDE SEQUENCE [LARGE SCALE GENOMIC DNA]</scope>
    <source>
        <strain evidence="3">CCUG 55608</strain>
    </source>
</reference>
<sequence length="526" mass="57131">MSLSNEEQFNAEWRKVFEDAAESPSDELWDGIVRQLDEEDTTPVIPLWPRAKPWAYGVAAAVITLLIGWWATQSIDNAGLNSPTVSQTTNSATNSNAGKQAAGPNRVSAQPEVTPDNSDTKLETAPNRDETLAANQPATTARNRSEATGTPDQLGKNKAVLARRSENNPATQPQAMIAYQSRRANRPTGAAQVNGGTPSEATPATLQNTALAADLTADTQLAYEASYINSRSALAKKPAPISRIIWYQAPETVIEPTEKERSRKEYWAALTATPMSFNPMASVQSNFSQTYVAMNGVQQNSRQYNTSSLQNQAQVSMAWQASSGVKLSKHWSVEAGIQYLNGRSQTQNNGVVTNALTNQTENLLVNAIRSSNPALPQLAMDSPNNSYLAPTLVDKSNGNASFLTVVPSNQVVSNNFQYIQVPVQIGYHILPEHKFSYSLLGGLMANVFLKNTINDALEVNPMDQVYRPTALAGTAGLRINYHPTHHWSGSLTGSYQQSLQNGTNPDAQLQIRPQAVGVGFGLNYHF</sequence>
<feature type="compositionally biased region" description="Polar residues" evidence="1">
    <location>
        <begin position="133"/>
        <end position="151"/>
    </location>
</feature>